<keyword evidence="3 12" id="KW-0812">Transmembrane</keyword>
<proteinExistence type="predicted"/>
<reference evidence="13 14" key="1">
    <citation type="submission" date="2018-06" db="EMBL/GenBank/DDBJ databases">
        <authorList>
            <consortium name="Pathogen Informatics"/>
            <person name="Doyle S."/>
        </authorList>
    </citation>
    <scope>NUCLEOTIDE SEQUENCE [LARGE SCALE GENOMIC DNA]</scope>
    <source>
        <strain evidence="13 14">NCTC11370</strain>
    </source>
</reference>
<keyword evidence="2" id="KW-1003">Cell membrane</keyword>
<evidence type="ECO:0000256" key="8">
    <source>
        <dbReference type="ARBA" id="ARBA00023133"/>
    </source>
</evidence>
<evidence type="ECO:0000256" key="5">
    <source>
        <dbReference type="ARBA" id="ARBA00022989"/>
    </source>
</evidence>
<feature type="transmembrane region" description="Helical" evidence="12">
    <location>
        <begin position="15"/>
        <end position="36"/>
    </location>
</feature>
<dbReference type="AlphaFoldDB" id="A0A377GDS6"/>
<keyword evidence="9 12" id="KW-0472">Membrane</keyword>
<dbReference type="InterPro" id="IPR050450">
    <property type="entry name" value="COX15/CtaA_HemeA_synthase"/>
</dbReference>
<dbReference type="EMBL" id="UGGT01000001">
    <property type="protein sequence ID" value="STO22631.1"/>
    <property type="molecule type" value="Genomic_DNA"/>
</dbReference>
<dbReference type="Proteomes" id="UP000254554">
    <property type="component" value="Unassembled WGS sequence"/>
</dbReference>
<dbReference type="InterPro" id="IPR003780">
    <property type="entry name" value="COX15/CtaA_fam"/>
</dbReference>
<feature type="transmembrane region" description="Helical" evidence="12">
    <location>
        <begin position="184"/>
        <end position="202"/>
    </location>
</feature>
<keyword evidence="8" id="KW-0350">Heme biosynthesis</keyword>
<evidence type="ECO:0000256" key="11">
    <source>
        <dbReference type="ARBA" id="ARBA00023444"/>
    </source>
</evidence>
<comment type="pathway">
    <text evidence="11">Porphyrin-containing compound metabolism.</text>
</comment>
<gene>
    <name evidence="13" type="primary">ctaA</name>
    <name evidence="13" type="ORF">NCTC11370_02723</name>
</gene>
<dbReference type="PANTHER" id="PTHR35457:SF1">
    <property type="entry name" value="HEME A SYNTHASE"/>
    <property type="match status" value="1"/>
</dbReference>
<evidence type="ECO:0000256" key="6">
    <source>
        <dbReference type="ARBA" id="ARBA00023002"/>
    </source>
</evidence>
<keyword evidence="10" id="KW-1015">Disulfide bond</keyword>
<dbReference type="GO" id="GO:0006784">
    <property type="term" value="P:heme A biosynthetic process"/>
    <property type="evidence" value="ECO:0007669"/>
    <property type="project" value="InterPro"/>
</dbReference>
<feature type="transmembrane region" description="Helical" evidence="12">
    <location>
        <begin position="256"/>
        <end position="277"/>
    </location>
</feature>
<keyword evidence="5 12" id="KW-1133">Transmembrane helix</keyword>
<organism evidence="13 14">
    <name type="scientific">Fluoribacter dumoffii</name>
    <dbReference type="NCBI Taxonomy" id="463"/>
    <lineage>
        <taxon>Bacteria</taxon>
        <taxon>Pseudomonadati</taxon>
        <taxon>Pseudomonadota</taxon>
        <taxon>Gammaproteobacteria</taxon>
        <taxon>Legionellales</taxon>
        <taxon>Legionellaceae</taxon>
        <taxon>Fluoribacter</taxon>
    </lineage>
</organism>
<evidence type="ECO:0000256" key="4">
    <source>
        <dbReference type="ARBA" id="ARBA00022723"/>
    </source>
</evidence>
<name>A0A377GDS6_9GAMM</name>
<dbReference type="STRING" id="1094715.GCA_000236165_02568"/>
<keyword evidence="4" id="KW-0479">Metal-binding</keyword>
<keyword evidence="7" id="KW-0408">Iron</keyword>
<evidence type="ECO:0000256" key="12">
    <source>
        <dbReference type="SAM" id="Phobius"/>
    </source>
</evidence>
<feature type="transmembrane region" description="Helical" evidence="12">
    <location>
        <begin position="90"/>
        <end position="107"/>
    </location>
</feature>
<dbReference type="Pfam" id="PF02628">
    <property type="entry name" value="COX15-CtaA"/>
    <property type="match status" value="1"/>
</dbReference>
<evidence type="ECO:0000256" key="2">
    <source>
        <dbReference type="ARBA" id="ARBA00022475"/>
    </source>
</evidence>
<evidence type="ECO:0000313" key="13">
    <source>
        <dbReference type="EMBL" id="STO22631.1"/>
    </source>
</evidence>
<dbReference type="EC" id="1.3.-.-" evidence="13"/>
<dbReference type="GO" id="GO:0016491">
    <property type="term" value="F:oxidoreductase activity"/>
    <property type="evidence" value="ECO:0007669"/>
    <property type="project" value="UniProtKB-KW"/>
</dbReference>
<evidence type="ECO:0000256" key="9">
    <source>
        <dbReference type="ARBA" id="ARBA00023136"/>
    </source>
</evidence>
<evidence type="ECO:0000313" key="14">
    <source>
        <dbReference type="Proteomes" id="UP000254554"/>
    </source>
</evidence>
<comment type="subcellular location">
    <subcellularLocation>
        <location evidence="1">Membrane</location>
        <topology evidence="1">Multi-pass membrane protein</topology>
    </subcellularLocation>
</comment>
<dbReference type="OrthoDB" id="1447144at2"/>
<evidence type="ECO:0000256" key="7">
    <source>
        <dbReference type="ARBA" id="ARBA00023004"/>
    </source>
</evidence>
<feature type="transmembrane region" description="Helical" evidence="12">
    <location>
        <begin position="317"/>
        <end position="336"/>
    </location>
</feature>
<keyword evidence="14" id="KW-1185">Reference proteome</keyword>
<feature type="transmembrane region" description="Helical" evidence="12">
    <location>
        <begin position="119"/>
        <end position="138"/>
    </location>
</feature>
<protein>
    <submittedName>
        <fullName evidence="13">Heme A synthase</fullName>
        <ecNumber evidence="13">1.3.-.-</ecNumber>
    </submittedName>
</protein>
<evidence type="ECO:0000256" key="3">
    <source>
        <dbReference type="ARBA" id="ARBA00022692"/>
    </source>
</evidence>
<dbReference type="PANTHER" id="PTHR35457">
    <property type="entry name" value="HEME A SYNTHASE"/>
    <property type="match status" value="1"/>
</dbReference>
<feature type="transmembrane region" description="Helical" evidence="12">
    <location>
        <begin position="289"/>
        <end position="311"/>
    </location>
</feature>
<evidence type="ECO:0000256" key="10">
    <source>
        <dbReference type="ARBA" id="ARBA00023157"/>
    </source>
</evidence>
<feature type="transmembrane region" description="Helical" evidence="12">
    <location>
        <begin position="144"/>
        <end position="163"/>
    </location>
</feature>
<keyword evidence="6 13" id="KW-0560">Oxidoreductase</keyword>
<dbReference type="GO" id="GO:0046872">
    <property type="term" value="F:metal ion binding"/>
    <property type="evidence" value="ECO:0007669"/>
    <property type="project" value="UniProtKB-KW"/>
</dbReference>
<evidence type="ECO:0000256" key="1">
    <source>
        <dbReference type="ARBA" id="ARBA00004141"/>
    </source>
</evidence>
<dbReference type="GO" id="GO:0016020">
    <property type="term" value="C:membrane"/>
    <property type="evidence" value="ECO:0007669"/>
    <property type="project" value="UniProtKB-SubCell"/>
</dbReference>
<accession>A0A377GDS6</accession>
<sequence length="345" mass="38082">MQQKTRVNNLMQNKLLRYVVSCAVLLSLFVVMLGAYTRLTDAGLGCPDWPGCYGQIVLPSAKEKLQAAQTQYPTIPIESRKAWTEMAHRYVAGTLALLIFFISFYALRKRLKGDSAMPWHLPAALFILVLFQAALGMWTVTLKLLPVVVMGHLLGGMLIVACLSRFRLQISSLKGQDFPLWRPWLRVGVLIVFLQVALGGWVSSNYAGISCIGFPQCNGVWLPDLHFAQGFNLFSPVGANYQGGLLDHDVRVTIQFIHRIGAVITAAYILILSLLIWCRSNSNYLKGAAAVMFLLILVQFTLGILNVIYLLPISVAVAHNGVAAVLLATVFSTLHFTRKGLNNAH</sequence>